<accession>A0ABM9GQS3</accession>
<sequence>MSERPAPGTGRWAMGATSADTTAAAAAGAATARPRPTGSPCVTV</sequence>
<organism evidence="2 3">
    <name type="scientific">Streptomyces globisporus</name>
    <dbReference type="NCBI Taxonomy" id="1908"/>
    <lineage>
        <taxon>Bacteria</taxon>
        <taxon>Bacillati</taxon>
        <taxon>Actinomycetota</taxon>
        <taxon>Actinomycetes</taxon>
        <taxon>Kitasatosporales</taxon>
        <taxon>Streptomycetaceae</taxon>
        <taxon>Streptomyces</taxon>
    </lineage>
</organism>
<evidence type="ECO:0000313" key="2">
    <source>
        <dbReference type="EMBL" id="CAH9413758.1"/>
    </source>
</evidence>
<evidence type="ECO:0000313" key="3">
    <source>
        <dbReference type="Proteomes" id="UP001154015"/>
    </source>
</evidence>
<evidence type="ECO:0000256" key="1">
    <source>
        <dbReference type="SAM" id="MobiDB-lite"/>
    </source>
</evidence>
<feature type="region of interest" description="Disordered" evidence="1">
    <location>
        <begin position="1"/>
        <end position="44"/>
    </location>
</feature>
<feature type="compositionally biased region" description="Low complexity" evidence="1">
    <location>
        <begin position="13"/>
        <end position="32"/>
    </location>
</feature>
<reference evidence="2" key="1">
    <citation type="submission" date="2022-03" db="EMBL/GenBank/DDBJ databases">
        <authorList>
            <person name="Leyn A S."/>
        </authorList>
    </citation>
    <scope>NUCLEOTIDE SEQUENCE</scope>
    <source>
        <strain evidence="2">Streptomyces globisporus 4-3</strain>
    </source>
</reference>
<proteinExistence type="predicted"/>
<protein>
    <submittedName>
        <fullName evidence="2">Uncharacterized protein</fullName>
    </submittedName>
</protein>
<name>A0ABM9GQS3_STRGL</name>
<dbReference type="EMBL" id="CAKXYP010000002">
    <property type="protein sequence ID" value="CAH9413758.1"/>
    <property type="molecule type" value="Genomic_DNA"/>
</dbReference>
<gene>
    <name evidence="2" type="ORF">SGL43_00757</name>
</gene>
<comment type="caution">
    <text evidence="2">The sequence shown here is derived from an EMBL/GenBank/DDBJ whole genome shotgun (WGS) entry which is preliminary data.</text>
</comment>
<dbReference type="Proteomes" id="UP001154015">
    <property type="component" value="Unassembled WGS sequence"/>
</dbReference>
<keyword evidence="3" id="KW-1185">Reference proteome</keyword>